<organism evidence="1 2">
    <name type="scientific">Paraburkholderia sartisoli</name>
    <dbReference type="NCBI Taxonomy" id="83784"/>
    <lineage>
        <taxon>Bacteria</taxon>
        <taxon>Pseudomonadati</taxon>
        <taxon>Pseudomonadota</taxon>
        <taxon>Betaproteobacteria</taxon>
        <taxon>Burkholderiales</taxon>
        <taxon>Burkholderiaceae</taxon>
        <taxon>Paraburkholderia</taxon>
    </lineage>
</organism>
<sequence length="29" mass="3180">MSSSEFDSLYTLVYFAEIESYGGEALSIA</sequence>
<keyword evidence="2" id="KW-1185">Reference proteome</keyword>
<dbReference type="STRING" id="83784.SAMN05192564_108188"/>
<evidence type="ECO:0000313" key="1">
    <source>
        <dbReference type="EMBL" id="SEB20237.1"/>
    </source>
</evidence>
<dbReference type="Proteomes" id="UP000198638">
    <property type="component" value="Unassembled WGS sequence"/>
</dbReference>
<evidence type="ECO:0000313" key="2">
    <source>
        <dbReference type="Proteomes" id="UP000198638"/>
    </source>
</evidence>
<accession>A0A1H4HEH4</accession>
<name>A0A1H4HEH4_9BURK</name>
<dbReference type="EMBL" id="FNRQ01000008">
    <property type="protein sequence ID" value="SEB20237.1"/>
    <property type="molecule type" value="Genomic_DNA"/>
</dbReference>
<protein>
    <submittedName>
        <fullName evidence="1">Uncharacterized protein</fullName>
    </submittedName>
</protein>
<proteinExistence type="predicted"/>
<gene>
    <name evidence="1" type="ORF">SAMN05192564_108188</name>
</gene>
<dbReference type="AlphaFoldDB" id="A0A1H4HEH4"/>
<reference evidence="2" key="1">
    <citation type="submission" date="2016-10" db="EMBL/GenBank/DDBJ databases">
        <authorList>
            <person name="Varghese N."/>
            <person name="Submissions S."/>
        </authorList>
    </citation>
    <scope>NUCLEOTIDE SEQUENCE [LARGE SCALE GENOMIC DNA]</scope>
    <source>
        <strain evidence="2">LMG 24000</strain>
    </source>
</reference>